<gene>
    <name evidence="3" type="ORF">K7C98_16465</name>
</gene>
<feature type="transmembrane region" description="Helical" evidence="2">
    <location>
        <begin position="1037"/>
        <end position="1059"/>
    </location>
</feature>
<dbReference type="SUPFAM" id="SSF82866">
    <property type="entry name" value="Multidrug efflux transporter AcrB transmembrane domain"/>
    <property type="match status" value="2"/>
</dbReference>
<sequence>MEPVRPESGDLQLAARAREMERYRFTVTRPVAVLMVFLAVVVFGAFSIRLLPLNLMPDISYPRLTVRTEYPGAAPAEVENNVSRPMEEILGVVTGLTRIDSVSRGGYSDVILEFAWDTDMDEANQDVLEKIDAIKPTLPTEIKQPLLLRYDPTLDPVLTLSIHSPSGATEDDAFAGTSGLKYLRRIADRDIRRLLEPLEGVAAVKVKGGLEEEIEVRLDEDQLRRTNINIDTVIKRLQAENINLAGGSMRDGRTRYLVRTVNEFRDLDDIRELVVVSRDGKDIKLRDLAEVRSGFKDRDVITRVDGREAVEIEVHKEADANIVDMAARVTAAVESRVQPKILKEYGAEVDILTDRSKFIESSIDEVRGTALSGGILAVIILFLFLRDVKTTLIVAVSIPISVLVTFAPLNIAGVSLNIMSLGGLALGIGMLVDNSIVVLESIHRCKEEGDDYIRATVRGVSEVGSAVVSSTLTTVAVFFPMVFVEGIAGQMFGDLGLTVVFSLLASLAVALFLIPMLASRPFVGGPPNNQAPEVGFWRSLGRLWLGWESLRDLRRAIRPRWWWITLVPIVYGLLRFVLHFVFELLAKFFTALFLLFSFVAVRGVVLFGWLISWPLVPVLWLFDGLLRLLERGYPVLIRWSLRNRFVVYALTLASGAATLWAAPRLDTELIPELHQGEFTVEMSLPVGTPLLATNETTAPLERQLLAGIPDLRTLITTIGSQRDSSESGERGEHTARLRVALGEKRAAPGAPKESEGTGPEGPGEKGESEGAGPEEQAAPAPPAKKIDPAAAEEAALAVIRPLLQGVPDAIVHVTRPVLFSFATPIEVQVRGYELDELAEATGKVRDELAGIADLRDVKSSILPGSPEVQIVYNRDALARLNLDIRSVAELVRNKVQGYEATKFNRKDRKIPVRVRLKDIDTATVRELEDLVVNPGQLRPVPLSAVAEITLGRGPNEIRRIGQQRVGLVTANLAGSGLGSAAREIDEKLTKLSLPAGVTTAVTGQSEEWETSSRSLYLALGLSIFLVYVIMASQFESLLYPLIILISIPLALVGVVWTLLLLDVPVSVLVILGLILLAGIVVNNAIVLVDYTGQLKERGHGTDEALALAGQVRLRPILMTTLTTVLGLVPMALGLGDGAELRTPMAITVIAGLSFSTLLTLVVIPTIYAGVDRLFGGGVPESREVALLREVRAVTPEQLASEVEGAKHD</sequence>
<feature type="transmembrane region" description="Helical" evidence="2">
    <location>
        <begin position="1014"/>
        <end position="1030"/>
    </location>
</feature>
<comment type="caution">
    <text evidence="3">The sequence shown here is derived from an EMBL/GenBank/DDBJ whole genome shotgun (WGS) entry which is preliminary data.</text>
</comment>
<keyword evidence="2" id="KW-0472">Membrane</keyword>
<evidence type="ECO:0000256" key="1">
    <source>
        <dbReference type="SAM" id="MobiDB-lite"/>
    </source>
</evidence>
<name>A0ABS7TRK1_9BACT</name>
<feature type="transmembrane region" description="Helical" evidence="2">
    <location>
        <begin position="463"/>
        <end position="483"/>
    </location>
</feature>
<dbReference type="Gene3D" id="1.20.1640.10">
    <property type="entry name" value="Multidrug efflux transporter AcrB transmembrane domain"/>
    <property type="match status" value="3"/>
</dbReference>
<dbReference type="Pfam" id="PF00873">
    <property type="entry name" value="ACR_tran"/>
    <property type="match status" value="3"/>
</dbReference>
<feature type="transmembrane region" description="Helical" evidence="2">
    <location>
        <begin position="1065"/>
        <end position="1090"/>
    </location>
</feature>
<feature type="transmembrane region" description="Helical" evidence="2">
    <location>
        <begin position="561"/>
        <end position="582"/>
    </location>
</feature>
<dbReference type="Proteomes" id="UP001139031">
    <property type="component" value="Unassembled WGS sequence"/>
</dbReference>
<feature type="transmembrane region" description="Helical" evidence="2">
    <location>
        <begin position="1111"/>
        <end position="1132"/>
    </location>
</feature>
<dbReference type="PANTHER" id="PTHR32063">
    <property type="match status" value="1"/>
</dbReference>
<organism evidence="3 4">
    <name type="scientific">Nannocystis pusilla</name>
    <dbReference type="NCBI Taxonomy" id="889268"/>
    <lineage>
        <taxon>Bacteria</taxon>
        <taxon>Pseudomonadati</taxon>
        <taxon>Myxococcota</taxon>
        <taxon>Polyangia</taxon>
        <taxon>Nannocystales</taxon>
        <taxon>Nannocystaceae</taxon>
        <taxon>Nannocystis</taxon>
    </lineage>
</organism>
<feature type="transmembrane region" description="Helical" evidence="2">
    <location>
        <begin position="588"/>
        <end position="621"/>
    </location>
</feature>
<proteinExistence type="predicted"/>
<dbReference type="EMBL" id="JAIRAU010000020">
    <property type="protein sequence ID" value="MBZ5710855.1"/>
    <property type="molecule type" value="Genomic_DNA"/>
</dbReference>
<feature type="transmembrane region" description="Helical" evidence="2">
    <location>
        <begin position="645"/>
        <end position="662"/>
    </location>
</feature>
<feature type="transmembrane region" description="Helical" evidence="2">
    <location>
        <begin position="418"/>
        <end position="442"/>
    </location>
</feature>
<dbReference type="SUPFAM" id="SSF82693">
    <property type="entry name" value="Multidrug efflux transporter AcrB pore domain, PN1, PN2, PC1 and PC2 subdomains"/>
    <property type="match status" value="2"/>
</dbReference>
<keyword evidence="2" id="KW-1133">Transmembrane helix</keyword>
<evidence type="ECO:0000313" key="4">
    <source>
        <dbReference type="Proteomes" id="UP001139031"/>
    </source>
</evidence>
<dbReference type="InterPro" id="IPR001036">
    <property type="entry name" value="Acrflvin-R"/>
</dbReference>
<feature type="transmembrane region" description="Helical" evidence="2">
    <location>
        <begin position="31"/>
        <end position="51"/>
    </location>
</feature>
<feature type="transmembrane region" description="Helical" evidence="2">
    <location>
        <begin position="366"/>
        <end position="385"/>
    </location>
</feature>
<dbReference type="PRINTS" id="PR00702">
    <property type="entry name" value="ACRIFLAVINRP"/>
</dbReference>
<keyword evidence="4" id="KW-1185">Reference proteome</keyword>
<dbReference type="RefSeq" id="WP_224192625.1">
    <property type="nucleotide sequence ID" value="NZ_JAIRAU010000020.1"/>
</dbReference>
<evidence type="ECO:0000313" key="3">
    <source>
        <dbReference type="EMBL" id="MBZ5710855.1"/>
    </source>
</evidence>
<dbReference type="SUPFAM" id="SSF82714">
    <property type="entry name" value="Multidrug efflux transporter AcrB TolC docking domain, DN and DC subdomains"/>
    <property type="match status" value="2"/>
</dbReference>
<evidence type="ECO:0000256" key="2">
    <source>
        <dbReference type="SAM" id="Phobius"/>
    </source>
</evidence>
<dbReference type="Gene3D" id="3.30.70.1430">
    <property type="entry name" value="Multidrug efflux transporter AcrB pore domain"/>
    <property type="match status" value="1"/>
</dbReference>
<dbReference type="InterPro" id="IPR027463">
    <property type="entry name" value="AcrB_DN_DC_subdom"/>
</dbReference>
<feature type="transmembrane region" description="Helical" evidence="2">
    <location>
        <begin position="1144"/>
        <end position="1167"/>
    </location>
</feature>
<dbReference type="PANTHER" id="PTHR32063:SF0">
    <property type="entry name" value="SWARMING MOTILITY PROTEIN SWRC"/>
    <property type="match status" value="1"/>
</dbReference>
<dbReference type="Gene3D" id="3.30.70.1320">
    <property type="entry name" value="Multidrug efflux transporter AcrB pore domain like"/>
    <property type="match status" value="1"/>
</dbReference>
<keyword evidence="2" id="KW-0812">Transmembrane</keyword>
<feature type="transmembrane region" description="Helical" evidence="2">
    <location>
        <begin position="392"/>
        <end position="412"/>
    </location>
</feature>
<accession>A0ABS7TRK1</accession>
<feature type="region of interest" description="Disordered" evidence="1">
    <location>
        <begin position="741"/>
        <end position="784"/>
    </location>
</feature>
<feature type="transmembrane region" description="Helical" evidence="2">
    <location>
        <begin position="495"/>
        <end position="514"/>
    </location>
</feature>
<reference evidence="3" key="1">
    <citation type="submission" date="2021-08" db="EMBL/GenBank/DDBJ databases">
        <authorList>
            <person name="Stevens D.C."/>
        </authorList>
    </citation>
    <scope>NUCLEOTIDE SEQUENCE</scope>
    <source>
        <strain evidence="3">DSM 53165</strain>
    </source>
</reference>
<protein>
    <submittedName>
        <fullName evidence="3">Efflux RND transporter permease subunit</fullName>
    </submittedName>
</protein>
<dbReference type="Gene3D" id="3.30.2090.10">
    <property type="entry name" value="Multidrug efflux transporter AcrB TolC docking domain, DN and DC subdomains"/>
    <property type="match status" value="2"/>
</dbReference>